<dbReference type="OrthoDB" id="428260at2759"/>
<dbReference type="Pfam" id="PF00144">
    <property type="entry name" value="Beta-lactamase"/>
    <property type="match status" value="1"/>
</dbReference>
<dbReference type="InterPro" id="IPR001466">
    <property type="entry name" value="Beta-lactam-related"/>
</dbReference>
<evidence type="ECO:0000259" key="2">
    <source>
        <dbReference type="Pfam" id="PF00144"/>
    </source>
</evidence>
<proteinExistence type="inferred from homology"/>
<evidence type="ECO:0000313" key="3">
    <source>
        <dbReference type="EMBL" id="EIN03774.1"/>
    </source>
</evidence>
<protein>
    <submittedName>
        <fullName evidence="3">Beta-lactamase/transpeptidase-like protein</fullName>
    </submittedName>
</protein>
<sequence>MLQYAVLYATVFLLARWLSTRYTLEIVTVSQTRCSGALPAEFLSNPPSPDTPAFQSLARALDQQLARRVARADMDSLAVAVVTSGGSVFEGTYGVVKANESSDGRVDRDTIYRLASVSKIFTALESWLLVQNGSLEWDRPISDYIPQYSPPCAASDRCYSPTVRDLASHKAGVGSDMPPGDMVSWPHSLQGAGSPPENGRPFPSDEEVLESINRYSTGVPPGTLPIYSNTGYGFLGMVNSAAVASKSGQKPSHADLLQRDVFSVLNMTSSGFLTSAFEQERIAVPSSLSEATDWDFRNAMNPAGGQSSSLADMAKATSALLKSLDPTTTDSLLSSALMQQWLSSSHAWDDGITEPGLGWIALLRKDKWKRTQRLYQSFGQLAAFHTAWTINPRAGYGIVVLMTGDYPDSQDFTMQLVDAFQPVFDALLEAEARRSYVGRWFTTPEATSAGPSSEMVTSLRSGTLWVDKLILNGTDTLGLLQGADRPEPVMLWPTGDPGRFRLASGIPFFNSAPNYGCLSYFYAMDVGYASGAPVTEIVFSGAEAARAARFPSAQVVLRRI</sequence>
<dbReference type="AlphaFoldDB" id="R7S1Q7"/>
<evidence type="ECO:0000313" key="4">
    <source>
        <dbReference type="Proteomes" id="UP000054196"/>
    </source>
</evidence>
<name>R7S1Q7_PUNST</name>
<organism evidence="3 4">
    <name type="scientific">Punctularia strigosozonata (strain HHB-11173)</name>
    <name type="common">White-rot fungus</name>
    <dbReference type="NCBI Taxonomy" id="741275"/>
    <lineage>
        <taxon>Eukaryota</taxon>
        <taxon>Fungi</taxon>
        <taxon>Dikarya</taxon>
        <taxon>Basidiomycota</taxon>
        <taxon>Agaricomycotina</taxon>
        <taxon>Agaricomycetes</taxon>
        <taxon>Corticiales</taxon>
        <taxon>Punctulariaceae</taxon>
        <taxon>Punctularia</taxon>
    </lineage>
</organism>
<dbReference type="PANTHER" id="PTHR22935">
    <property type="entry name" value="PENICILLIN-BINDING PROTEIN"/>
    <property type="match status" value="1"/>
</dbReference>
<dbReference type="KEGG" id="psq:PUNSTDRAFT_77640"/>
<reference evidence="4" key="1">
    <citation type="journal article" date="2012" name="Science">
        <title>The Paleozoic origin of enzymatic lignin decomposition reconstructed from 31 fungal genomes.</title>
        <authorList>
            <person name="Floudas D."/>
            <person name="Binder M."/>
            <person name="Riley R."/>
            <person name="Barry K."/>
            <person name="Blanchette R.A."/>
            <person name="Henrissat B."/>
            <person name="Martinez A.T."/>
            <person name="Otillar R."/>
            <person name="Spatafora J.W."/>
            <person name="Yadav J.S."/>
            <person name="Aerts A."/>
            <person name="Benoit I."/>
            <person name="Boyd A."/>
            <person name="Carlson A."/>
            <person name="Copeland A."/>
            <person name="Coutinho P.M."/>
            <person name="de Vries R.P."/>
            <person name="Ferreira P."/>
            <person name="Findley K."/>
            <person name="Foster B."/>
            <person name="Gaskell J."/>
            <person name="Glotzer D."/>
            <person name="Gorecki P."/>
            <person name="Heitman J."/>
            <person name="Hesse C."/>
            <person name="Hori C."/>
            <person name="Igarashi K."/>
            <person name="Jurgens J.A."/>
            <person name="Kallen N."/>
            <person name="Kersten P."/>
            <person name="Kohler A."/>
            <person name="Kuees U."/>
            <person name="Kumar T.K.A."/>
            <person name="Kuo A."/>
            <person name="LaButti K."/>
            <person name="Larrondo L.F."/>
            <person name="Lindquist E."/>
            <person name="Ling A."/>
            <person name="Lombard V."/>
            <person name="Lucas S."/>
            <person name="Lundell T."/>
            <person name="Martin R."/>
            <person name="McLaughlin D.J."/>
            <person name="Morgenstern I."/>
            <person name="Morin E."/>
            <person name="Murat C."/>
            <person name="Nagy L.G."/>
            <person name="Nolan M."/>
            <person name="Ohm R.A."/>
            <person name="Patyshakuliyeva A."/>
            <person name="Rokas A."/>
            <person name="Ruiz-Duenas F.J."/>
            <person name="Sabat G."/>
            <person name="Salamov A."/>
            <person name="Samejima M."/>
            <person name="Schmutz J."/>
            <person name="Slot J.C."/>
            <person name="St John F."/>
            <person name="Stenlid J."/>
            <person name="Sun H."/>
            <person name="Sun S."/>
            <person name="Syed K."/>
            <person name="Tsang A."/>
            <person name="Wiebenga A."/>
            <person name="Young D."/>
            <person name="Pisabarro A."/>
            <person name="Eastwood D.C."/>
            <person name="Martin F."/>
            <person name="Cullen D."/>
            <person name="Grigoriev I.V."/>
            <person name="Hibbett D.S."/>
        </authorList>
    </citation>
    <scope>NUCLEOTIDE SEQUENCE [LARGE SCALE GENOMIC DNA]</scope>
    <source>
        <strain evidence="4">HHB-11173 SS5</strain>
    </source>
</reference>
<dbReference type="InterPro" id="IPR012338">
    <property type="entry name" value="Beta-lactam/transpept-like"/>
</dbReference>
<comment type="similarity">
    <text evidence="1">Belongs to the beta-lactamase family.</text>
</comment>
<evidence type="ECO:0000256" key="1">
    <source>
        <dbReference type="ARBA" id="ARBA00038473"/>
    </source>
</evidence>
<dbReference type="GeneID" id="18885735"/>
<dbReference type="HOGENOM" id="CLU_030521_0_0_1"/>
<dbReference type="Proteomes" id="UP000054196">
    <property type="component" value="Unassembled WGS sequence"/>
</dbReference>
<dbReference type="RefSeq" id="XP_007389059.1">
    <property type="nucleotide sequence ID" value="XM_007388997.1"/>
</dbReference>
<gene>
    <name evidence="3" type="ORF">PUNSTDRAFT_77640</name>
</gene>
<feature type="domain" description="Beta-lactamase-related" evidence="2">
    <location>
        <begin position="62"/>
        <end position="411"/>
    </location>
</feature>
<keyword evidence="4" id="KW-1185">Reference proteome</keyword>
<dbReference type="PANTHER" id="PTHR22935:SF95">
    <property type="entry name" value="BETA-LACTAMASE-LIKE 1-RELATED"/>
    <property type="match status" value="1"/>
</dbReference>
<dbReference type="eggNOG" id="ENOG502R2HC">
    <property type="taxonomic scope" value="Eukaryota"/>
</dbReference>
<dbReference type="EMBL" id="JH687559">
    <property type="protein sequence ID" value="EIN03774.1"/>
    <property type="molecule type" value="Genomic_DNA"/>
</dbReference>
<dbReference type="SUPFAM" id="SSF56601">
    <property type="entry name" value="beta-lactamase/transpeptidase-like"/>
    <property type="match status" value="1"/>
</dbReference>
<dbReference type="OMA" id="PINEYTI"/>
<dbReference type="InterPro" id="IPR051478">
    <property type="entry name" value="Beta-lactamase-like_AB/R"/>
</dbReference>
<accession>R7S1Q7</accession>
<dbReference type="Gene3D" id="3.40.710.10">
    <property type="entry name" value="DD-peptidase/beta-lactamase superfamily"/>
    <property type="match status" value="1"/>
</dbReference>